<feature type="signal peptide" evidence="2">
    <location>
        <begin position="1"/>
        <end position="20"/>
    </location>
</feature>
<feature type="region of interest" description="Disordered" evidence="1">
    <location>
        <begin position="44"/>
        <end position="71"/>
    </location>
</feature>
<organism evidence="3 4">
    <name type="scientific">Terfezia boudieri ATCC MYA-4762</name>
    <dbReference type="NCBI Taxonomy" id="1051890"/>
    <lineage>
        <taxon>Eukaryota</taxon>
        <taxon>Fungi</taxon>
        <taxon>Dikarya</taxon>
        <taxon>Ascomycota</taxon>
        <taxon>Pezizomycotina</taxon>
        <taxon>Pezizomycetes</taxon>
        <taxon>Pezizales</taxon>
        <taxon>Pezizaceae</taxon>
        <taxon>Terfezia</taxon>
    </lineage>
</organism>
<dbReference type="Proteomes" id="UP000267821">
    <property type="component" value="Unassembled WGS sequence"/>
</dbReference>
<dbReference type="AlphaFoldDB" id="A0A3N4LKQ1"/>
<gene>
    <name evidence="3" type="ORF">L211DRAFT_274684</name>
</gene>
<keyword evidence="2" id="KW-0732">Signal</keyword>
<evidence type="ECO:0000256" key="1">
    <source>
        <dbReference type="SAM" id="MobiDB-lite"/>
    </source>
</evidence>
<dbReference type="InParanoid" id="A0A3N4LKQ1"/>
<proteinExistence type="predicted"/>
<dbReference type="OrthoDB" id="10533205at2759"/>
<dbReference type="EMBL" id="ML121546">
    <property type="protein sequence ID" value="RPB23513.1"/>
    <property type="molecule type" value="Genomic_DNA"/>
</dbReference>
<evidence type="ECO:0000313" key="4">
    <source>
        <dbReference type="Proteomes" id="UP000267821"/>
    </source>
</evidence>
<reference evidence="3 4" key="1">
    <citation type="journal article" date="2018" name="Nat. Ecol. Evol.">
        <title>Pezizomycetes genomes reveal the molecular basis of ectomycorrhizal truffle lifestyle.</title>
        <authorList>
            <person name="Murat C."/>
            <person name="Payen T."/>
            <person name="Noel B."/>
            <person name="Kuo A."/>
            <person name="Morin E."/>
            <person name="Chen J."/>
            <person name="Kohler A."/>
            <person name="Krizsan K."/>
            <person name="Balestrini R."/>
            <person name="Da Silva C."/>
            <person name="Montanini B."/>
            <person name="Hainaut M."/>
            <person name="Levati E."/>
            <person name="Barry K.W."/>
            <person name="Belfiori B."/>
            <person name="Cichocki N."/>
            <person name="Clum A."/>
            <person name="Dockter R.B."/>
            <person name="Fauchery L."/>
            <person name="Guy J."/>
            <person name="Iotti M."/>
            <person name="Le Tacon F."/>
            <person name="Lindquist E.A."/>
            <person name="Lipzen A."/>
            <person name="Malagnac F."/>
            <person name="Mello A."/>
            <person name="Molinier V."/>
            <person name="Miyauchi S."/>
            <person name="Poulain J."/>
            <person name="Riccioni C."/>
            <person name="Rubini A."/>
            <person name="Sitrit Y."/>
            <person name="Splivallo R."/>
            <person name="Traeger S."/>
            <person name="Wang M."/>
            <person name="Zifcakova L."/>
            <person name="Wipf D."/>
            <person name="Zambonelli A."/>
            <person name="Paolocci F."/>
            <person name="Nowrousian M."/>
            <person name="Ottonello S."/>
            <person name="Baldrian P."/>
            <person name="Spatafora J.W."/>
            <person name="Henrissat B."/>
            <person name="Nagy L.G."/>
            <person name="Aury J.M."/>
            <person name="Wincker P."/>
            <person name="Grigoriev I.V."/>
            <person name="Bonfante P."/>
            <person name="Martin F.M."/>
        </authorList>
    </citation>
    <scope>NUCLEOTIDE SEQUENCE [LARGE SCALE GENOMIC DNA]</scope>
    <source>
        <strain evidence="3 4">ATCC MYA-4762</strain>
    </source>
</reference>
<keyword evidence="4" id="KW-1185">Reference proteome</keyword>
<name>A0A3N4LKQ1_9PEZI</name>
<evidence type="ECO:0000313" key="3">
    <source>
        <dbReference type="EMBL" id="RPB23513.1"/>
    </source>
</evidence>
<evidence type="ECO:0000256" key="2">
    <source>
        <dbReference type="SAM" id="SignalP"/>
    </source>
</evidence>
<accession>A0A3N4LKQ1</accession>
<protein>
    <submittedName>
        <fullName evidence="3">Uncharacterized protein</fullName>
    </submittedName>
</protein>
<feature type="chain" id="PRO_5017929294" evidence="2">
    <location>
        <begin position="21"/>
        <end position="178"/>
    </location>
</feature>
<sequence>MHVTFSAAGLLLLPLPLVDQENFGLMHYPVRIAFQSLRYPRPGIAPASRQQPGQPDQHPEAMVSPQERLDPNRPVQPINCFMTSITCAILAVRIASKLAGRIYIQVLSEPLKPARTIILIAIGSITLRRDKYVFPLPCPPIRNPQGFCLIRPVEVACIQVVAYSCCHVRYLPPVRRTW</sequence>